<evidence type="ECO:0000256" key="3">
    <source>
        <dbReference type="PROSITE-ProRule" id="PRU00221"/>
    </source>
</evidence>
<feature type="region of interest" description="Disordered" evidence="4">
    <location>
        <begin position="33"/>
        <end position="52"/>
    </location>
</feature>
<protein>
    <submittedName>
        <fullName evidence="5">Uncharacterized protein</fullName>
    </submittedName>
</protein>
<evidence type="ECO:0000313" key="5">
    <source>
        <dbReference type="EMBL" id="GMM53631.1"/>
    </source>
</evidence>
<reference evidence="5 6" key="1">
    <citation type="journal article" date="2023" name="Elife">
        <title>Identification of key yeast species and microbe-microbe interactions impacting larval growth of Drosophila in the wild.</title>
        <authorList>
            <person name="Mure A."/>
            <person name="Sugiura Y."/>
            <person name="Maeda R."/>
            <person name="Honda K."/>
            <person name="Sakurai N."/>
            <person name="Takahashi Y."/>
            <person name="Watada M."/>
            <person name="Katoh T."/>
            <person name="Gotoh A."/>
            <person name="Gotoh Y."/>
            <person name="Taniguchi I."/>
            <person name="Nakamura K."/>
            <person name="Hayashi T."/>
            <person name="Katayama T."/>
            <person name="Uemura T."/>
            <person name="Hattori Y."/>
        </authorList>
    </citation>
    <scope>NUCLEOTIDE SEQUENCE [LARGE SCALE GENOMIC DNA]</scope>
    <source>
        <strain evidence="5 6">KH-74</strain>
    </source>
</reference>
<evidence type="ECO:0000256" key="2">
    <source>
        <dbReference type="ARBA" id="ARBA00022737"/>
    </source>
</evidence>
<dbReference type="Pfam" id="PF00400">
    <property type="entry name" value="WD40"/>
    <property type="match status" value="3"/>
</dbReference>
<sequence>MLQSAQRASEDRTGEDTIPDILFNGKRIVDEASRGILRRQEPRKSSEARTLSRASNVFDDEDTSVEYSADFEPLKFNMNRLPELEQQITSPQQYLDSMAQIRQRIQDVTGSAGGQGAAGATGVANSAATPWNFSFIDRDQFEEYLEKPNHIRCLPKRVHCGLFKRLFLAQELKDTPEEPALTAEIPANHLGRTRSRGRGSVSSQVSNSESMKKAIWTCQFSLDGKYMATGSKDGTVKIFKVISSPIERWEMDNVGETEKASRVKKVLRMKQIAASATFSKLNSGQVEDDIAKLENTNQEADEPANLYAPVFHPSPFKVFKEHQSDVLDLDWSKNNFLLTASMDNSVKLWHLDRKEALRSFQHADFVTGVKFHPTDDRFFVTSCLDHKCRLWSIIDDEVSYEYDCNDIITTIEISKGDGKYTIVGTFNGFIHVLLTKDLSSVLSFHVLDKEIKQHESEHHLAPRRSNGPRITGIELIRLPEKPLMLMITSNDSRIRLFDMEKKKLKEFLKGFQSGASQHKAFFTDNGSEPTIVCSSDDHWLYAWKVRTGQENPGASSERSQYHSETDKFHTEILTSSSVESLLSGEEDLEDDSYNLSQQSTPDSGKKAKRPLLGGSKLFSSLKHLTQTRHIRHHSVLKNSRYSAFHAHHAPVTTSLVAPIETSKVLSLSNDFICELTLEALRDGRNNRRPSANGDEVVRAIGTILVTTDNQGTIRVFRTDISSSIRSTVLGKLQRYNVEVGASTGAGTSGKPSMSCFTSPHKGTEPAAQTVGADHPVADGDITPRTSGDAVSFGEQNLIRTPGGVVYDATLSGTPKHSVYRSAGNSVSASSIGKLISGGARRRGKSKSKSASTSSTVPASPQRPATGRPAAQSNGSNLGLCCNVCNGTNFTQFANAPGLQRENTYSCADCGTALNNFR</sequence>
<comment type="caution">
    <text evidence="5">The sequence shown here is derived from an EMBL/GenBank/DDBJ whole genome shotgun (WGS) entry which is preliminary data.</text>
</comment>
<proteinExistence type="predicted"/>
<dbReference type="Gene3D" id="2.130.10.10">
    <property type="entry name" value="YVTN repeat-like/Quinoprotein amine dehydrogenase"/>
    <property type="match status" value="1"/>
</dbReference>
<feature type="compositionally biased region" description="Basic and acidic residues" evidence="4">
    <location>
        <begin position="33"/>
        <end position="47"/>
    </location>
</feature>
<feature type="region of interest" description="Disordered" evidence="4">
    <location>
        <begin position="586"/>
        <end position="611"/>
    </location>
</feature>
<dbReference type="InterPro" id="IPR040324">
    <property type="entry name" value="WDR44/Dgr2"/>
</dbReference>
<organism evidence="5 6">
    <name type="scientific">Maudiozyma humilis</name>
    <name type="common">Sour dough yeast</name>
    <name type="synonym">Kazachstania humilis</name>
    <dbReference type="NCBI Taxonomy" id="51915"/>
    <lineage>
        <taxon>Eukaryota</taxon>
        <taxon>Fungi</taxon>
        <taxon>Dikarya</taxon>
        <taxon>Ascomycota</taxon>
        <taxon>Saccharomycotina</taxon>
        <taxon>Saccharomycetes</taxon>
        <taxon>Saccharomycetales</taxon>
        <taxon>Saccharomycetaceae</taxon>
        <taxon>Maudiozyma</taxon>
    </lineage>
</organism>
<evidence type="ECO:0000313" key="6">
    <source>
        <dbReference type="Proteomes" id="UP001377567"/>
    </source>
</evidence>
<dbReference type="PANTHER" id="PTHR14221:SF0">
    <property type="entry name" value="WD REPEAT-CONTAINING PROTEIN 44"/>
    <property type="match status" value="1"/>
</dbReference>
<dbReference type="PROSITE" id="PS50294">
    <property type="entry name" value="WD_REPEATS_REGION"/>
    <property type="match status" value="1"/>
</dbReference>
<dbReference type="AlphaFoldDB" id="A0AAV5RR72"/>
<evidence type="ECO:0000256" key="1">
    <source>
        <dbReference type="ARBA" id="ARBA00022574"/>
    </source>
</evidence>
<dbReference type="InterPro" id="IPR015943">
    <property type="entry name" value="WD40/YVTN_repeat-like_dom_sf"/>
</dbReference>
<dbReference type="PROSITE" id="PS50082">
    <property type="entry name" value="WD_REPEATS_2"/>
    <property type="match status" value="2"/>
</dbReference>
<dbReference type="Proteomes" id="UP001377567">
    <property type="component" value="Unassembled WGS sequence"/>
</dbReference>
<accession>A0AAV5RR72</accession>
<evidence type="ECO:0000256" key="4">
    <source>
        <dbReference type="SAM" id="MobiDB-lite"/>
    </source>
</evidence>
<keyword evidence="1 3" id="KW-0853">WD repeat</keyword>
<dbReference type="InterPro" id="IPR001680">
    <property type="entry name" value="WD40_rpt"/>
</dbReference>
<keyword evidence="2" id="KW-0677">Repeat</keyword>
<feature type="region of interest" description="Disordered" evidence="4">
    <location>
        <begin position="833"/>
        <end position="871"/>
    </location>
</feature>
<gene>
    <name evidence="5" type="ORF">DAKH74_002470</name>
</gene>
<dbReference type="InterPro" id="IPR036322">
    <property type="entry name" value="WD40_repeat_dom_sf"/>
</dbReference>
<dbReference type="SMART" id="SM00320">
    <property type="entry name" value="WD40"/>
    <property type="match status" value="4"/>
</dbReference>
<name>A0AAV5RR72_MAUHU</name>
<dbReference type="PANTHER" id="PTHR14221">
    <property type="entry name" value="WD REPEAT DOMAIN 44"/>
    <property type="match status" value="1"/>
</dbReference>
<feature type="repeat" description="WD" evidence="3">
    <location>
        <begin position="359"/>
        <end position="401"/>
    </location>
</feature>
<feature type="repeat" description="WD" evidence="3">
    <location>
        <begin position="319"/>
        <end position="359"/>
    </location>
</feature>
<keyword evidence="6" id="KW-1185">Reference proteome</keyword>
<feature type="region of interest" description="Disordered" evidence="4">
    <location>
        <begin position="742"/>
        <end position="767"/>
    </location>
</feature>
<dbReference type="SUPFAM" id="SSF50978">
    <property type="entry name" value="WD40 repeat-like"/>
    <property type="match status" value="2"/>
</dbReference>
<feature type="compositionally biased region" description="Polar residues" evidence="4">
    <location>
        <begin position="593"/>
        <end position="602"/>
    </location>
</feature>
<dbReference type="EMBL" id="BTGD01000001">
    <property type="protein sequence ID" value="GMM53631.1"/>
    <property type="molecule type" value="Genomic_DNA"/>
</dbReference>